<dbReference type="EMBL" id="UZAM01008922">
    <property type="protein sequence ID" value="VDP06953.1"/>
    <property type="molecule type" value="Genomic_DNA"/>
</dbReference>
<reference evidence="4" key="1">
    <citation type="submission" date="2016-06" db="UniProtKB">
        <authorList>
            <consortium name="WormBaseParasite"/>
        </authorList>
    </citation>
    <scope>IDENTIFICATION</scope>
</reference>
<reference evidence="2 3" key="2">
    <citation type="submission" date="2018-11" db="EMBL/GenBank/DDBJ databases">
        <authorList>
            <consortium name="Pathogen Informatics"/>
        </authorList>
    </citation>
    <scope>NUCLEOTIDE SEQUENCE [LARGE SCALE GENOMIC DNA]</scope>
</reference>
<proteinExistence type="predicted"/>
<dbReference type="Proteomes" id="UP000270296">
    <property type="component" value="Unassembled WGS sequence"/>
</dbReference>
<dbReference type="WBParaSite" id="SBAD_0000555501-mRNA-1">
    <property type="protein sequence ID" value="SBAD_0000555501-mRNA-1"/>
    <property type="gene ID" value="SBAD_0000555501"/>
</dbReference>
<evidence type="ECO:0000256" key="1">
    <source>
        <dbReference type="SAM" id="MobiDB-lite"/>
    </source>
</evidence>
<protein>
    <submittedName>
        <fullName evidence="4">WD_REPEATS_REGION domain-containing protein</fullName>
    </submittedName>
</protein>
<keyword evidence="3" id="KW-1185">Reference proteome</keyword>
<accession>A0A183INZ2</accession>
<feature type="region of interest" description="Disordered" evidence="1">
    <location>
        <begin position="16"/>
        <end position="75"/>
    </location>
</feature>
<evidence type="ECO:0000313" key="2">
    <source>
        <dbReference type="EMBL" id="VDP06953.1"/>
    </source>
</evidence>
<evidence type="ECO:0000313" key="3">
    <source>
        <dbReference type="Proteomes" id="UP000270296"/>
    </source>
</evidence>
<name>A0A183INZ2_9BILA</name>
<gene>
    <name evidence="2" type="ORF">SBAD_LOCUS5339</name>
</gene>
<feature type="compositionally biased region" description="Polar residues" evidence="1">
    <location>
        <begin position="54"/>
        <end position="68"/>
    </location>
</feature>
<evidence type="ECO:0000313" key="4">
    <source>
        <dbReference type="WBParaSite" id="SBAD_0000555501-mRNA-1"/>
    </source>
</evidence>
<dbReference type="AlphaFoldDB" id="A0A183INZ2"/>
<organism evidence="4">
    <name type="scientific">Soboliphyme baturini</name>
    <dbReference type="NCBI Taxonomy" id="241478"/>
    <lineage>
        <taxon>Eukaryota</taxon>
        <taxon>Metazoa</taxon>
        <taxon>Ecdysozoa</taxon>
        <taxon>Nematoda</taxon>
        <taxon>Enoplea</taxon>
        <taxon>Dorylaimia</taxon>
        <taxon>Dioctophymatida</taxon>
        <taxon>Dioctophymatoidea</taxon>
        <taxon>Soboliphymatidae</taxon>
        <taxon>Soboliphyme</taxon>
    </lineage>
</organism>
<sequence length="122" mass="13442">MLATSTLCSNSRINATLGDFPAVNPEGARDWPYIDDEEDNDKEQREIQKAVAPSVNQSFGGSDTPTTETGDDERHLQSRRACMLTSTALFGRSTFGRVRLGWSPSTGWREHLTVDADGHQLS</sequence>